<feature type="compositionally biased region" description="Low complexity" evidence="1">
    <location>
        <begin position="38"/>
        <end position="47"/>
    </location>
</feature>
<feature type="region of interest" description="Disordered" evidence="1">
    <location>
        <begin position="730"/>
        <end position="765"/>
    </location>
</feature>
<gene>
    <name evidence="2" type="ORF">ARMOST_09595</name>
</gene>
<evidence type="ECO:0000256" key="1">
    <source>
        <dbReference type="SAM" id="MobiDB-lite"/>
    </source>
</evidence>
<feature type="compositionally biased region" description="Polar residues" evidence="1">
    <location>
        <begin position="198"/>
        <end position="209"/>
    </location>
</feature>
<proteinExistence type="predicted"/>
<feature type="compositionally biased region" description="Polar residues" evidence="1">
    <location>
        <begin position="90"/>
        <end position="114"/>
    </location>
</feature>
<evidence type="ECO:0000313" key="2">
    <source>
        <dbReference type="EMBL" id="SJL06259.1"/>
    </source>
</evidence>
<feature type="compositionally biased region" description="Low complexity" evidence="1">
    <location>
        <begin position="366"/>
        <end position="378"/>
    </location>
</feature>
<protein>
    <submittedName>
        <fullName evidence="2">Uncharacterized protein</fullName>
    </submittedName>
</protein>
<dbReference type="AlphaFoldDB" id="A0A284RBY4"/>
<feature type="compositionally biased region" description="Polar residues" evidence="1">
    <location>
        <begin position="474"/>
        <end position="493"/>
    </location>
</feature>
<feature type="compositionally biased region" description="Basic and acidic residues" evidence="1">
    <location>
        <begin position="389"/>
        <end position="405"/>
    </location>
</feature>
<dbReference type="EMBL" id="FUEG01000007">
    <property type="protein sequence ID" value="SJL06259.1"/>
    <property type="molecule type" value="Genomic_DNA"/>
</dbReference>
<dbReference type="OrthoDB" id="3195323at2759"/>
<feature type="region of interest" description="Disordered" evidence="1">
    <location>
        <begin position="1"/>
        <end position="47"/>
    </location>
</feature>
<dbReference type="Proteomes" id="UP000219338">
    <property type="component" value="Unassembled WGS sequence"/>
</dbReference>
<feature type="region of interest" description="Disordered" evidence="1">
    <location>
        <begin position="178"/>
        <end position="579"/>
    </location>
</feature>
<sequence>MSSAISRHDQASRSWWSSKHAKYPAQPKDIPQDFTPGSSTSSTKSSISKFNSLTSVFKSKKHPSLAIQDPPLPPSRPVLSAVSPSDLGRSKSQNVQYTRPPSKSVSSTLSQAESSEPRTPVDSNREMHHQSLLTLSDIDPFASHGIFIPHSPLDPNRLSVYSNSSIIEYSKRSDAGIKRGSYASSSSQSNYYGDSPSFSPTSRTASSPDIPSRRKLTSKKSGGDLRRNGSMPSSVIPAEVTRNFRDAAWDTLPSSGMPITKNSSSVTLTDKNRLSQPDASHVTRPSLRARGLTDSGGIHPPNFLLRDSAQSPDKASTSSPRVIVRQASIQRMGLPPSAPPTQRLPLPPPVPIVDDDADVALSPDVSGGSASSSFTSSTREPYMANQHYIPREDRSHRDTSSELEKSPLPSPKASRTLKKSISHQSLTKRGSSGGSPAPPTTAADPGVEKAPRKQRSFHHARLPMIPPLPLPLRHNNSVAPTTASNSAGDATSISDKRGSSSGGSATGGRKRLFSGSHFGRHSASQALPPEEDKRSVFSLPVESDRVGGSSLLSQTTLSPSSSFWDESTPDVPSSPKHEYVPQSILSPAELLELEANIQDALNSSKRSRQRGLSVVSSSTGADDDYGSIPEGLSAPFSLDTGPNPGISVPSLYSHPSTQLTHPSSITSNSFFSPPLSPDLHHISLPPPPRRSRPQTSPAHHDNGIKPLSPPPRTKVRRKVSVEANLRRNMMIRKPSFLDIDDEFDRDHQRVTQQEPPPKVNAKQQQIHDSFLDLARESFDSSRSDDP</sequence>
<feature type="compositionally biased region" description="Basic residues" evidence="1">
    <location>
        <begin position="452"/>
        <end position="461"/>
    </location>
</feature>
<organism evidence="2 3">
    <name type="scientific">Armillaria ostoyae</name>
    <name type="common">Armillaria root rot fungus</name>
    <dbReference type="NCBI Taxonomy" id="47428"/>
    <lineage>
        <taxon>Eukaryota</taxon>
        <taxon>Fungi</taxon>
        <taxon>Dikarya</taxon>
        <taxon>Basidiomycota</taxon>
        <taxon>Agaricomycotina</taxon>
        <taxon>Agaricomycetes</taxon>
        <taxon>Agaricomycetidae</taxon>
        <taxon>Agaricales</taxon>
        <taxon>Marasmiineae</taxon>
        <taxon>Physalacriaceae</taxon>
        <taxon>Armillaria</taxon>
    </lineage>
</organism>
<feature type="region of interest" description="Disordered" evidence="1">
    <location>
        <begin position="602"/>
        <end position="717"/>
    </location>
</feature>
<feature type="compositionally biased region" description="Polar residues" evidence="1">
    <location>
        <begin position="260"/>
        <end position="278"/>
    </location>
</feature>
<accession>A0A284RBY4</accession>
<feature type="compositionally biased region" description="Polar residues" evidence="1">
    <location>
        <begin position="308"/>
        <end position="320"/>
    </location>
</feature>
<feature type="compositionally biased region" description="Low complexity" evidence="1">
    <location>
        <begin position="549"/>
        <end position="562"/>
    </location>
</feature>
<name>A0A284RBY4_ARMOS</name>
<feature type="compositionally biased region" description="Low complexity" evidence="1">
    <location>
        <begin position="181"/>
        <end position="197"/>
    </location>
</feature>
<reference evidence="3" key="1">
    <citation type="journal article" date="2017" name="Nat. Ecol. Evol.">
        <title>Genome expansion and lineage-specific genetic innovations in the forest pathogenic fungi Armillaria.</title>
        <authorList>
            <person name="Sipos G."/>
            <person name="Prasanna A.N."/>
            <person name="Walter M.C."/>
            <person name="O'Connor E."/>
            <person name="Balint B."/>
            <person name="Krizsan K."/>
            <person name="Kiss B."/>
            <person name="Hess J."/>
            <person name="Varga T."/>
            <person name="Slot J."/>
            <person name="Riley R."/>
            <person name="Boka B."/>
            <person name="Rigling D."/>
            <person name="Barry K."/>
            <person name="Lee J."/>
            <person name="Mihaltcheva S."/>
            <person name="LaButti K."/>
            <person name="Lipzen A."/>
            <person name="Waldron R."/>
            <person name="Moloney N.M."/>
            <person name="Sperisen C."/>
            <person name="Kredics L."/>
            <person name="Vagvoelgyi C."/>
            <person name="Patrignani A."/>
            <person name="Fitzpatrick D."/>
            <person name="Nagy I."/>
            <person name="Doyle S."/>
            <person name="Anderson J.B."/>
            <person name="Grigoriev I.V."/>
            <person name="Gueldener U."/>
            <person name="Muensterkoetter M."/>
            <person name="Nagy L.G."/>
        </authorList>
    </citation>
    <scope>NUCLEOTIDE SEQUENCE [LARGE SCALE GENOMIC DNA]</scope>
    <source>
        <strain evidence="3">C18/9</strain>
    </source>
</reference>
<feature type="region of interest" description="Disordered" evidence="1">
    <location>
        <begin position="59"/>
        <end position="127"/>
    </location>
</feature>
<feature type="compositionally biased region" description="Basic and acidic residues" evidence="1">
    <location>
        <begin position="1"/>
        <end position="11"/>
    </location>
</feature>
<dbReference type="STRING" id="47428.A0A284RBY4"/>
<feature type="compositionally biased region" description="Polar residues" evidence="1">
    <location>
        <begin position="653"/>
        <end position="671"/>
    </location>
</feature>
<evidence type="ECO:0000313" key="3">
    <source>
        <dbReference type="Proteomes" id="UP000219338"/>
    </source>
</evidence>
<dbReference type="OMA" id="MRINRTH"/>
<keyword evidence="3" id="KW-1185">Reference proteome</keyword>